<evidence type="ECO:0000256" key="5">
    <source>
        <dbReference type="ARBA" id="ARBA00023288"/>
    </source>
</evidence>
<dbReference type="InterPro" id="IPR017689">
    <property type="entry name" value="BamD"/>
</dbReference>
<dbReference type="HAMAP" id="MF_00922">
    <property type="entry name" value="OM_assembly_BamD"/>
    <property type="match status" value="1"/>
</dbReference>
<feature type="region of interest" description="Disordered" evidence="7">
    <location>
        <begin position="266"/>
        <end position="325"/>
    </location>
</feature>
<dbReference type="SUPFAM" id="SSF48452">
    <property type="entry name" value="TPR-like"/>
    <property type="match status" value="1"/>
</dbReference>
<organism evidence="10 11">
    <name type="scientific">Marinobacterium alkalitolerans</name>
    <dbReference type="NCBI Taxonomy" id="1542925"/>
    <lineage>
        <taxon>Bacteria</taxon>
        <taxon>Pseudomonadati</taxon>
        <taxon>Pseudomonadota</taxon>
        <taxon>Gammaproteobacteria</taxon>
        <taxon>Oceanospirillales</taxon>
        <taxon>Oceanospirillaceae</taxon>
        <taxon>Marinobacterium</taxon>
    </lineage>
</organism>
<feature type="domain" description="Outer membrane lipoprotein BamD-like" evidence="9">
    <location>
        <begin position="31"/>
        <end position="236"/>
    </location>
</feature>
<keyword evidence="1 6" id="KW-0732">Signal</keyword>
<sequence>MRPLKLLVTLVLFSLLSACSWFGGDEKVAPDVPEQQLYDEALSALEADNYELAVEKLQLLEARYPFGRYSEQAQLELIYAYFRNYEPESASAAADRFIRLHPNHDNIDYAYYLKGLTAFEQDRSFLEKYLPIDVSQRDPGAALESFESFSTLLNRYPDSEYAPDAQKRMQYLKNRLAAHEIHVAAYYMKREAWVAAANRGRYVVENLQETPAVPDALAIMAEAYTELGMHDLANNSREVLQLNYPEYEVRPFKQRSATLLQTATFGLLGGEPPAEPARPVPLADRQRADAQSRASDEKAEQEERSWFSRMTFGVFDDEEESAPAE</sequence>
<dbReference type="Proteomes" id="UP000810171">
    <property type="component" value="Unassembled WGS sequence"/>
</dbReference>
<dbReference type="Pfam" id="PF13525">
    <property type="entry name" value="YfiO"/>
    <property type="match status" value="1"/>
</dbReference>
<evidence type="ECO:0000256" key="8">
    <source>
        <dbReference type="SAM" id="SignalP"/>
    </source>
</evidence>
<keyword evidence="4 6" id="KW-0998">Cell outer membrane</keyword>
<dbReference type="PANTHER" id="PTHR37423:SF1">
    <property type="entry name" value="OUTER MEMBRANE PROTEIN ASSEMBLY FACTOR BAMD"/>
    <property type="match status" value="1"/>
</dbReference>
<feature type="signal peptide" evidence="8">
    <location>
        <begin position="1"/>
        <end position="23"/>
    </location>
</feature>
<dbReference type="PROSITE" id="PS51257">
    <property type="entry name" value="PROKAR_LIPOPROTEIN"/>
    <property type="match status" value="1"/>
</dbReference>
<keyword evidence="2 6" id="KW-0472">Membrane</keyword>
<comment type="subunit">
    <text evidence="6">Part of the Bam complex.</text>
</comment>
<evidence type="ECO:0000256" key="7">
    <source>
        <dbReference type="SAM" id="MobiDB-lite"/>
    </source>
</evidence>
<name>A0ABS3ZC57_9GAMM</name>
<reference evidence="10 11" key="1">
    <citation type="submission" date="2020-09" db="EMBL/GenBank/DDBJ databases">
        <authorList>
            <person name="Tanuku N.R.S."/>
        </authorList>
    </citation>
    <scope>NUCLEOTIDE SEQUENCE [LARGE SCALE GENOMIC DNA]</scope>
    <source>
        <strain evidence="10 11">AK62</strain>
    </source>
</reference>
<dbReference type="RefSeq" id="WP_209287897.1">
    <property type="nucleotide sequence ID" value="NZ_JACVEW010000016.1"/>
</dbReference>
<feature type="compositionally biased region" description="Basic and acidic residues" evidence="7">
    <location>
        <begin position="284"/>
        <end position="306"/>
    </location>
</feature>
<evidence type="ECO:0000256" key="2">
    <source>
        <dbReference type="ARBA" id="ARBA00023136"/>
    </source>
</evidence>
<accession>A0ABS3ZC57</accession>
<keyword evidence="5 6" id="KW-0449">Lipoprotein</keyword>
<dbReference type="PANTHER" id="PTHR37423">
    <property type="entry name" value="SOLUBLE LYTIC MUREIN TRANSGLYCOSYLASE-RELATED"/>
    <property type="match status" value="1"/>
</dbReference>
<keyword evidence="3 6" id="KW-0564">Palmitate</keyword>
<evidence type="ECO:0000256" key="6">
    <source>
        <dbReference type="HAMAP-Rule" id="MF_00922"/>
    </source>
</evidence>
<dbReference type="CDD" id="cd15830">
    <property type="entry name" value="BamD"/>
    <property type="match status" value="1"/>
</dbReference>
<dbReference type="Gene3D" id="1.25.40.10">
    <property type="entry name" value="Tetratricopeptide repeat domain"/>
    <property type="match status" value="1"/>
</dbReference>
<dbReference type="NCBIfam" id="TIGR03302">
    <property type="entry name" value="OM_YfiO"/>
    <property type="match status" value="1"/>
</dbReference>
<evidence type="ECO:0000256" key="1">
    <source>
        <dbReference type="ARBA" id="ARBA00022729"/>
    </source>
</evidence>
<feature type="compositionally biased region" description="Acidic residues" evidence="7">
    <location>
        <begin position="315"/>
        <end position="325"/>
    </location>
</feature>
<dbReference type="EMBL" id="JACVEW010000016">
    <property type="protein sequence ID" value="MBP0049281.1"/>
    <property type="molecule type" value="Genomic_DNA"/>
</dbReference>
<comment type="caution">
    <text evidence="10">The sequence shown here is derived from an EMBL/GenBank/DDBJ whole genome shotgun (WGS) entry which is preliminary data.</text>
</comment>
<evidence type="ECO:0000313" key="11">
    <source>
        <dbReference type="Proteomes" id="UP000810171"/>
    </source>
</evidence>
<evidence type="ECO:0000256" key="3">
    <source>
        <dbReference type="ARBA" id="ARBA00023139"/>
    </source>
</evidence>
<dbReference type="InterPro" id="IPR039565">
    <property type="entry name" value="BamD-like"/>
</dbReference>
<evidence type="ECO:0000313" key="10">
    <source>
        <dbReference type="EMBL" id="MBP0049281.1"/>
    </source>
</evidence>
<protein>
    <recommendedName>
        <fullName evidence="6">Outer membrane protein assembly factor BamD</fullName>
    </recommendedName>
</protein>
<gene>
    <name evidence="6" type="primary">bamD</name>
    <name evidence="10" type="ORF">H9C73_11085</name>
</gene>
<feature type="chain" id="PRO_5046425116" description="Outer membrane protein assembly factor BamD" evidence="8">
    <location>
        <begin position="24"/>
        <end position="325"/>
    </location>
</feature>
<comment type="function">
    <text evidence="6">Part of the outer membrane protein assembly complex, which is involved in assembly and insertion of beta-barrel proteins into the outer membrane.</text>
</comment>
<dbReference type="InterPro" id="IPR011990">
    <property type="entry name" value="TPR-like_helical_dom_sf"/>
</dbReference>
<comment type="subcellular location">
    <subcellularLocation>
        <location evidence="6">Cell outer membrane</location>
        <topology evidence="6">Lipid-anchor</topology>
    </subcellularLocation>
</comment>
<comment type="similarity">
    <text evidence="6">Belongs to the BamD family.</text>
</comment>
<proteinExistence type="inferred from homology"/>
<keyword evidence="11" id="KW-1185">Reference proteome</keyword>
<evidence type="ECO:0000259" key="9">
    <source>
        <dbReference type="Pfam" id="PF13525"/>
    </source>
</evidence>
<evidence type="ECO:0000256" key="4">
    <source>
        <dbReference type="ARBA" id="ARBA00023237"/>
    </source>
</evidence>